<comment type="subcellular location">
    <subcellularLocation>
        <location evidence="1">Cell membrane</location>
        <topology evidence="1">Multi-pass membrane protein</topology>
    </subcellularLocation>
</comment>
<dbReference type="CDD" id="cd07731">
    <property type="entry name" value="ComA-like_MBL-fold"/>
    <property type="match status" value="1"/>
</dbReference>
<feature type="transmembrane region" description="Helical" evidence="6">
    <location>
        <begin position="371"/>
        <end position="393"/>
    </location>
</feature>
<dbReference type="SMART" id="SM00849">
    <property type="entry name" value="Lactamase_B"/>
    <property type="match status" value="1"/>
</dbReference>
<feature type="transmembrane region" description="Helical" evidence="6">
    <location>
        <begin position="213"/>
        <end position="232"/>
    </location>
</feature>
<evidence type="ECO:0000259" key="7">
    <source>
        <dbReference type="SMART" id="SM00849"/>
    </source>
</evidence>
<dbReference type="KEGG" id="rst:ATY39_04150"/>
<proteinExistence type="predicted"/>
<feature type="domain" description="Metallo-beta-lactamase" evidence="7">
    <location>
        <begin position="489"/>
        <end position="701"/>
    </location>
</feature>
<name>A0A143HB42_9BACL</name>
<keyword evidence="9" id="KW-1185">Reference proteome</keyword>
<evidence type="ECO:0000256" key="6">
    <source>
        <dbReference type="SAM" id="Phobius"/>
    </source>
</evidence>
<evidence type="ECO:0000256" key="4">
    <source>
        <dbReference type="ARBA" id="ARBA00022989"/>
    </source>
</evidence>
<feature type="transmembrane region" description="Helical" evidence="6">
    <location>
        <begin position="336"/>
        <end position="359"/>
    </location>
</feature>
<gene>
    <name evidence="8" type="ORF">ATY39_04150</name>
</gene>
<dbReference type="Pfam" id="PF03772">
    <property type="entry name" value="Competence"/>
    <property type="match status" value="1"/>
</dbReference>
<dbReference type="InterPro" id="IPR036866">
    <property type="entry name" value="RibonucZ/Hydroxyglut_hydro"/>
</dbReference>
<dbReference type="NCBIfam" id="TIGR00360">
    <property type="entry name" value="ComEC_N-term"/>
    <property type="match status" value="1"/>
</dbReference>
<feature type="transmembrane region" description="Helical" evidence="6">
    <location>
        <begin position="244"/>
        <end position="263"/>
    </location>
</feature>
<protein>
    <submittedName>
        <fullName evidence="8">DNA internalization-related competence protein ComEC/Rec2</fullName>
    </submittedName>
</protein>
<dbReference type="GO" id="GO:0030420">
    <property type="term" value="P:establishment of competence for transformation"/>
    <property type="evidence" value="ECO:0007669"/>
    <property type="project" value="InterPro"/>
</dbReference>
<keyword evidence="3 6" id="KW-0812">Transmembrane</keyword>
<feature type="transmembrane region" description="Helical" evidence="6">
    <location>
        <begin position="434"/>
        <end position="451"/>
    </location>
</feature>
<reference evidence="8 9" key="1">
    <citation type="journal article" date="2016" name="Genome Announc.">
        <title>Whole-Genome Sequence of Rummeliibacillus stabekisii Strain PP9 Isolated from Antarctic Soil.</title>
        <authorList>
            <person name="da Mota F.F."/>
            <person name="Vollu R.E."/>
            <person name="Jurelevicius D."/>
            <person name="Seldin L."/>
        </authorList>
    </citation>
    <scope>NUCLEOTIDE SEQUENCE [LARGE SCALE GENOMIC DNA]</scope>
    <source>
        <strain evidence="8 9">PP9</strain>
    </source>
</reference>
<reference evidence="9" key="2">
    <citation type="submission" date="2016-03" db="EMBL/GenBank/DDBJ databases">
        <authorList>
            <person name="Seldin L."/>
        </authorList>
    </citation>
    <scope>NUCLEOTIDE SEQUENCE [LARGE SCALE GENOMIC DNA]</scope>
    <source>
        <strain evidence="9">PP9</strain>
    </source>
</reference>
<sequence length="758" mass="85609">MLAVLAAFKDSFLLWLFVPYSCFLWWKKEKTWLLAIIAVFSFSAFFYTKNRNEDLKEHIPEHAVITWTGSYTISGAKLRGFSITDSGAKIYTVMTFSNKEEKEEYENISLSGAMFRVKGKLTPANMPAHQYAFSMDEYLKSQGAIGIYEIEQAEYIGKKKSISSVLAQQRLKVKKHIVRTFPKRLAAEAEALIIGDQGNVDDDLSRAYQKLGITHLFAISGLHVALITLLLFEIMLRCHVRKEHATLAIMIVLPLYACLAGGAPSVWRSVTMVEIMMISRASKSLLTVDDALSISFILLLAYQPAMIFQVGFQLSYLATAALIYSSRILQSSNHVLLQSFYMTFVCQLLVYPLLIYHFFELSLSSFVANLVFVPLFSFVILPINLIMLVLTGISLPLSNLIFAVYEPLRTWLTSGILFCKEIPYQMWVSGRPDILLCALAMIGVLTAFVYIEKKYFVRAAACILFPVLVIHFASSLHRDLRITYLNVGQGDSAVIELPYRKKVYVIDTGGLLRFGQEKWKESKNEYEVGRRVVVPYLKGRGIRSVDAMILTHADADHVEGAEEVIEELRVKEIHISPNSWEKAVMGEVLKLVKEKRIPLKERMAGYSWAEHRTEFKYISPTDTNYEGNNDSLVLLLKFGKFKSVFTGDLEELGERQLIGNNVADIAGLTILKAGHHGSKTSSSEPFLNITKPLLTIFSTGLNNRYRHPSQEVVDRYQILGYTTLNTAESGSIEVSVKEDSWQIHTTAEFLEKKKALSK</sequence>
<evidence type="ECO:0000313" key="9">
    <source>
        <dbReference type="Proteomes" id="UP000076021"/>
    </source>
</evidence>
<dbReference type="InterPro" id="IPR052159">
    <property type="entry name" value="Competence_DNA_uptake"/>
</dbReference>
<keyword evidence="2" id="KW-1003">Cell membrane</keyword>
<accession>A0A143HB42</accession>
<keyword evidence="5 6" id="KW-0472">Membrane</keyword>
<dbReference type="STRING" id="241244.ATY39_04150"/>
<feature type="transmembrane region" description="Helical" evidence="6">
    <location>
        <begin position="32"/>
        <end position="48"/>
    </location>
</feature>
<dbReference type="InterPro" id="IPR004797">
    <property type="entry name" value="Competence_ComEC/Rec2"/>
</dbReference>
<dbReference type="RefSeq" id="WP_066786250.1">
    <property type="nucleotide sequence ID" value="NZ_CP014806.1"/>
</dbReference>
<dbReference type="InterPro" id="IPR004477">
    <property type="entry name" value="ComEC_N"/>
</dbReference>
<dbReference type="Proteomes" id="UP000076021">
    <property type="component" value="Chromosome"/>
</dbReference>
<dbReference type="Gene3D" id="3.60.15.10">
    <property type="entry name" value="Ribonuclease Z/Hydroxyacylglutathione hydrolase-like"/>
    <property type="match status" value="1"/>
</dbReference>
<dbReference type="Pfam" id="PF00753">
    <property type="entry name" value="Lactamase_B"/>
    <property type="match status" value="1"/>
</dbReference>
<dbReference type="GO" id="GO:0005886">
    <property type="term" value="C:plasma membrane"/>
    <property type="evidence" value="ECO:0007669"/>
    <property type="project" value="UniProtKB-SubCell"/>
</dbReference>
<evidence type="ECO:0000256" key="3">
    <source>
        <dbReference type="ARBA" id="ARBA00022692"/>
    </source>
</evidence>
<dbReference type="AlphaFoldDB" id="A0A143HB42"/>
<keyword evidence="4 6" id="KW-1133">Transmembrane helix</keyword>
<dbReference type="EMBL" id="CP014806">
    <property type="protein sequence ID" value="AMW98705.1"/>
    <property type="molecule type" value="Genomic_DNA"/>
</dbReference>
<evidence type="ECO:0000256" key="5">
    <source>
        <dbReference type="ARBA" id="ARBA00023136"/>
    </source>
</evidence>
<dbReference type="NCBIfam" id="TIGR00361">
    <property type="entry name" value="ComEC_Rec2"/>
    <property type="match status" value="1"/>
</dbReference>
<dbReference type="OrthoDB" id="9761531at2"/>
<dbReference type="InterPro" id="IPR001279">
    <property type="entry name" value="Metallo-B-lactamas"/>
</dbReference>
<feature type="transmembrane region" description="Helical" evidence="6">
    <location>
        <begin position="457"/>
        <end position="476"/>
    </location>
</feature>
<dbReference type="PANTHER" id="PTHR30619">
    <property type="entry name" value="DNA INTERNALIZATION/COMPETENCE PROTEIN COMEC/REC2"/>
    <property type="match status" value="1"/>
</dbReference>
<dbReference type="PANTHER" id="PTHR30619:SF1">
    <property type="entry name" value="RECOMBINATION PROTEIN 2"/>
    <property type="match status" value="1"/>
</dbReference>
<dbReference type="SUPFAM" id="SSF56281">
    <property type="entry name" value="Metallo-hydrolase/oxidoreductase"/>
    <property type="match status" value="1"/>
</dbReference>
<organism evidence="8 9">
    <name type="scientific">Rummeliibacillus stabekisii</name>
    <dbReference type="NCBI Taxonomy" id="241244"/>
    <lineage>
        <taxon>Bacteria</taxon>
        <taxon>Bacillati</taxon>
        <taxon>Bacillota</taxon>
        <taxon>Bacilli</taxon>
        <taxon>Bacillales</taxon>
        <taxon>Caryophanaceae</taxon>
        <taxon>Rummeliibacillus</taxon>
    </lineage>
</organism>
<evidence type="ECO:0000256" key="1">
    <source>
        <dbReference type="ARBA" id="ARBA00004651"/>
    </source>
</evidence>
<evidence type="ECO:0000313" key="8">
    <source>
        <dbReference type="EMBL" id="AMW98705.1"/>
    </source>
</evidence>
<dbReference type="InterPro" id="IPR035681">
    <property type="entry name" value="ComA-like_MBL"/>
</dbReference>
<evidence type="ECO:0000256" key="2">
    <source>
        <dbReference type="ARBA" id="ARBA00022475"/>
    </source>
</evidence>